<evidence type="ECO:0000313" key="7">
    <source>
        <dbReference type="Proteomes" id="UP000030748"/>
    </source>
</evidence>
<gene>
    <name evidence="6" type="ORF">MIMGU_mgv1a015728mg</name>
</gene>
<keyword evidence="2 4" id="KW-0833">Ubl conjugation pathway</keyword>
<comment type="similarity">
    <text evidence="4">Belongs to the ubiquitin-conjugating enzyme family.</text>
</comment>
<evidence type="ECO:0000256" key="3">
    <source>
        <dbReference type="PROSITE-ProRule" id="PRU10133"/>
    </source>
</evidence>
<evidence type="ECO:0000313" key="6">
    <source>
        <dbReference type="EMBL" id="EYU24410.1"/>
    </source>
</evidence>
<dbReference type="KEGG" id="egt:105972554"/>
<dbReference type="AlphaFoldDB" id="A0A022QD37"/>
<keyword evidence="4" id="KW-0547">Nucleotide-binding</keyword>
<dbReference type="EMBL" id="KI632125">
    <property type="protein sequence ID" value="EYU24411.1"/>
    <property type="molecule type" value="Genomic_DNA"/>
</dbReference>
<dbReference type="EMBL" id="KI632125">
    <property type="protein sequence ID" value="EYU24410.1"/>
    <property type="molecule type" value="Genomic_DNA"/>
</dbReference>
<protein>
    <recommendedName>
        <fullName evidence="5">UBC core domain-containing protein</fullName>
    </recommendedName>
</protein>
<dbReference type="STRING" id="4155.A0A022QD37"/>
<dbReference type="Gene3D" id="3.10.110.10">
    <property type="entry name" value="Ubiquitin Conjugating Enzyme"/>
    <property type="match status" value="1"/>
</dbReference>
<dbReference type="eggNOG" id="KOG0419">
    <property type="taxonomic scope" value="Eukaryota"/>
</dbReference>
<dbReference type="InterPro" id="IPR050113">
    <property type="entry name" value="Ub_conjugating_enzyme"/>
</dbReference>
<dbReference type="GO" id="GO:0061631">
    <property type="term" value="F:ubiquitin conjugating enzyme activity"/>
    <property type="evidence" value="ECO:0000318"/>
    <property type="project" value="GO_Central"/>
</dbReference>
<organism evidence="6 7">
    <name type="scientific">Erythranthe guttata</name>
    <name type="common">Yellow monkey flower</name>
    <name type="synonym">Mimulus guttatus</name>
    <dbReference type="NCBI Taxonomy" id="4155"/>
    <lineage>
        <taxon>Eukaryota</taxon>
        <taxon>Viridiplantae</taxon>
        <taxon>Streptophyta</taxon>
        <taxon>Embryophyta</taxon>
        <taxon>Tracheophyta</taxon>
        <taxon>Spermatophyta</taxon>
        <taxon>Magnoliopsida</taxon>
        <taxon>eudicotyledons</taxon>
        <taxon>Gunneridae</taxon>
        <taxon>Pentapetalae</taxon>
        <taxon>asterids</taxon>
        <taxon>lamiids</taxon>
        <taxon>Lamiales</taxon>
        <taxon>Phrymaceae</taxon>
        <taxon>Erythranthe</taxon>
    </lineage>
</organism>
<dbReference type="InterPro" id="IPR016135">
    <property type="entry name" value="UBQ-conjugating_enzyme/RWD"/>
</dbReference>
<keyword evidence="4" id="KW-0067">ATP-binding</keyword>
<reference evidence="6 7" key="1">
    <citation type="journal article" date="2013" name="Proc. Natl. Acad. Sci. U.S.A.">
        <title>Fine-scale variation in meiotic recombination in Mimulus inferred from population shotgun sequencing.</title>
        <authorList>
            <person name="Hellsten U."/>
            <person name="Wright K.M."/>
            <person name="Jenkins J."/>
            <person name="Shu S."/>
            <person name="Yuan Y."/>
            <person name="Wessler S.R."/>
            <person name="Schmutz J."/>
            <person name="Willis J.H."/>
            <person name="Rokhsar D.S."/>
        </authorList>
    </citation>
    <scope>NUCLEOTIDE SEQUENCE [LARGE SCALE GENOMIC DNA]</scope>
    <source>
        <strain evidence="7">cv. DUN x IM62</strain>
    </source>
</reference>
<dbReference type="Pfam" id="PF00179">
    <property type="entry name" value="UQ_con"/>
    <property type="match status" value="1"/>
</dbReference>
<feature type="domain" description="UBC core" evidence="5">
    <location>
        <begin position="1"/>
        <end position="146"/>
    </location>
</feature>
<dbReference type="PROSITE" id="PS50127">
    <property type="entry name" value="UBC_2"/>
    <property type="match status" value="1"/>
</dbReference>
<dbReference type="GO" id="GO:0000209">
    <property type="term" value="P:protein polyubiquitination"/>
    <property type="evidence" value="ECO:0000318"/>
    <property type="project" value="GO_Central"/>
</dbReference>
<dbReference type="CDD" id="cd23790">
    <property type="entry name" value="UBCc_UBE2A_2B"/>
    <property type="match status" value="1"/>
</dbReference>
<accession>A0A022QD37</accession>
<evidence type="ECO:0000259" key="5">
    <source>
        <dbReference type="PROSITE" id="PS50127"/>
    </source>
</evidence>
<feature type="active site" description="Glycyl thioester intermediate" evidence="3">
    <location>
        <position position="84"/>
    </location>
</feature>
<dbReference type="FunFam" id="3.10.110.10:FF:000090">
    <property type="entry name" value="Ubiquitin-conjugating enzyme E2-17 kDa"/>
    <property type="match status" value="1"/>
</dbReference>
<dbReference type="Proteomes" id="UP000030748">
    <property type="component" value="Unassembled WGS sequence"/>
</dbReference>
<dbReference type="GO" id="GO:0006281">
    <property type="term" value="P:DNA repair"/>
    <property type="evidence" value="ECO:0000318"/>
    <property type="project" value="GO_Central"/>
</dbReference>
<dbReference type="SMART" id="SM00212">
    <property type="entry name" value="UBCc"/>
    <property type="match status" value="1"/>
</dbReference>
<dbReference type="GO" id="GO:0005524">
    <property type="term" value="F:ATP binding"/>
    <property type="evidence" value="ECO:0007669"/>
    <property type="project" value="UniProtKB-UniRule"/>
</dbReference>
<dbReference type="OrthoDB" id="9984419at2759"/>
<dbReference type="InterPro" id="IPR023313">
    <property type="entry name" value="UBQ-conjugating_AS"/>
</dbReference>
<keyword evidence="1" id="KW-0808">Transferase</keyword>
<evidence type="ECO:0000256" key="1">
    <source>
        <dbReference type="ARBA" id="ARBA00022679"/>
    </source>
</evidence>
<evidence type="ECO:0000256" key="2">
    <source>
        <dbReference type="ARBA" id="ARBA00022786"/>
    </source>
</evidence>
<proteinExistence type="inferred from homology"/>
<name>A0A022QD37_ERYGU</name>
<evidence type="ECO:0000256" key="4">
    <source>
        <dbReference type="RuleBase" id="RU362109"/>
    </source>
</evidence>
<sequence>MSGKLIRNLRSLKRDPPVGITAAPEEDNIMLWNAVINGPEDTPWSGGKFKLTLDFPHDYPMKPPRVRFVSQMFHPNIYEDGRVCVDFLEDEWTPALLVETILISIQSLLSDANPDTPVNSDAARMFVDNRREYNRRVREIAEQSRMAQ</sequence>
<dbReference type="InterPro" id="IPR000608">
    <property type="entry name" value="UBC"/>
</dbReference>
<dbReference type="SUPFAM" id="SSF54495">
    <property type="entry name" value="UBC-like"/>
    <property type="match status" value="1"/>
</dbReference>
<dbReference type="GO" id="GO:0043161">
    <property type="term" value="P:proteasome-mediated ubiquitin-dependent protein catabolic process"/>
    <property type="evidence" value="ECO:0000318"/>
    <property type="project" value="GO_Central"/>
</dbReference>
<dbReference type="PANTHER" id="PTHR24067">
    <property type="entry name" value="UBIQUITIN-CONJUGATING ENZYME E2"/>
    <property type="match status" value="1"/>
</dbReference>
<keyword evidence="7" id="KW-1185">Reference proteome</keyword>
<dbReference type="PROSITE" id="PS00183">
    <property type="entry name" value="UBC_1"/>
    <property type="match status" value="1"/>
</dbReference>